<accession>B9NAN2</accession>
<dbReference type="InParanoid" id="B9NAN2"/>
<keyword evidence="2" id="KW-1185">Reference proteome</keyword>
<sequence length="91" mass="10256">MGFLSSKQISLVRENPYIYKGHQDQNSSAARLQAQTRPVEIRNKAFFNGNLLDGKYTHSSCSYEQVSSMAIIHGSLVIYLIFMKGKSYSGF</sequence>
<evidence type="ECO:0000313" key="2">
    <source>
        <dbReference type="Proteomes" id="UP000006729"/>
    </source>
</evidence>
<dbReference type="EMBL" id="CM009301">
    <property type="protein sequence ID" value="PNT10651.1"/>
    <property type="molecule type" value="Genomic_DNA"/>
</dbReference>
<proteinExistence type="predicted"/>
<dbReference type="Proteomes" id="UP000006729">
    <property type="component" value="Chromosome 12"/>
</dbReference>
<reference evidence="1 2" key="1">
    <citation type="journal article" date="2006" name="Science">
        <title>The genome of black cottonwood, Populus trichocarpa (Torr. &amp; Gray).</title>
        <authorList>
            <person name="Tuskan G.A."/>
            <person name="Difazio S."/>
            <person name="Jansson S."/>
            <person name="Bohlmann J."/>
            <person name="Grigoriev I."/>
            <person name="Hellsten U."/>
            <person name="Putnam N."/>
            <person name="Ralph S."/>
            <person name="Rombauts S."/>
            <person name="Salamov A."/>
            <person name="Schein J."/>
            <person name="Sterck L."/>
            <person name="Aerts A."/>
            <person name="Bhalerao R.R."/>
            <person name="Bhalerao R.P."/>
            <person name="Blaudez D."/>
            <person name="Boerjan W."/>
            <person name="Brun A."/>
            <person name="Brunner A."/>
            <person name="Busov V."/>
            <person name="Campbell M."/>
            <person name="Carlson J."/>
            <person name="Chalot M."/>
            <person name="Chapman J."/>
            <person name="Chen G.L."/>
            <person name="Cooper D."/>
            <person name="Coutinho P.M."/>
            <person name="Couturier J."/>
            <person name="Covert S."/>
            <person name="Cronk Q."/>
            <person name="Cunningham R."/>
            <person name="Davis J."/>
            <person name="Degroeve S."/>
            <person name="Dejardin A."/>
            <person name="Depamphilis C."/>
            <person name="Detter J."/>
            <person name="Dirks B."/>
            <person name="Dubchak I."/>
            <person name="Duplessis S."/>
            <person name="Ehlting J."/>
            <person name="Ellis B."/>
            <person name="Gendler K."/>
            <person name="Goodstein D."/>
            <person name="Gribskov M."/>
            <person name="Grimwood J."/>
            <person name="Groover A."/>
            <person name="Gunter L."/>
            <person name="Hamberger B."/>
            <person name="Heinze B."/>
            <person name="Helariutta Y."/>
            <person name="Henrissat B."/>
            <person name="Holligan D."/>
            <person name="Holt R."/>
            <person name="Huang W."/>
            <person name="Islam-Faridi N."/>
            <person name="Jones S."/>
            <person name="Jones-Rhoades M."/>
            <person name="Jorgensen R."/>
            <person name="Joshi C."/>
            <person name="Kangasjarvi J."/>
            <person name="Karlsson J."/>
            <person name="Kelleher C."/>
            <person name="Kirkpatrick R."/>
            <person name="Kirst M."/>
            <person name="Kohler A."/>
            <person name="Kalluri U."/>
            <person name="Larimer F."/>
            <person name="Leebens-Mack J."/>
            <person name="Leple J.C."/>
            <person name="Locascio P."/>
            <person name="Lou Y."/>
            <person name="Lucas S."/>
            <person name="Martin F."/>
            <person name="Montanini B."/>
            <person name="Napoli C."/>
            <person name="Nelson D.R."/>
            <person name="Nelson C."/>
            <person name="Nieminen K."/>
            <person name="Nilsson O."/>
            <person name="Pereda V."/>
            <person name="Peter G."/>
            <person name="Philippe R."/>
            <person name="Pilate G."/>
            <person name="Poliakov A."/>
            <person name="Razumovskaya J."/>
            <person name="Richardson P."/>
            <person name="Rinaldi C."/>
            <person name="Ritland K."/>
            <person name="Rouze P."/>
            <person name="Ryaboy D."/>
            <person name="Schmutz J."/>
            <person name="Schrader J."/>
            <person name="Segerman B."/>
            <person name="Shin H."/>
            <person name="Siddiqui A."/>
            <person name="Sterky F."/>
            <person name="Terry A."/>
            <person name="Tsai C.J."/>
            <person name="Uberbacher E."/>
            <person name="Unneberg P."/>
            <person name="Vahala J."/>
            <person name="Wall K."/>
            <person name="Wessler S."/>
            <person name="Yang G."/>
            <person name="Yin T."/>
            <person name="Douglas C."/>
            <person name="Marra M."/>
            <person name="Sandberg G."/>
            <person name="Van de Peer Y."/>
            <person name="Rokhsar D."/>
        </authorList>
    </citation>
    <scope>NUCLEOTIDE SEQUENCE [LARGE SCALE GENOMIC DNA]</scope>
    <source>
        <strain evidence="2">cv. Nisqually</strain>
    </source>
</reference>
<evidence type="ECO:0000313" key="1">
    <source>
        <dbReference type="EMBL" id="PNT10651.1"/>
    </source>
</evidence>
<protein>
    <submittedName>
        <fullName evidence="1">Uncharacterized protein</fullName>
    </submittedName>
</protein>
<gene>
    <name evidence="1" type="ORF">POPTR_012G115700</name>
</gene>
<dbReference type="HOGENOM" id="CLU_2431106_0_0_1"/>
<dbReference type="AlphaFoldDB" id="B9NAN2"/>
<name>B9NAN2_POPTR</name>
<organism evidence="1 2">
    <name type="scientific">Populus trichocarpa</name>
    <name type="common">Western balsam poplar</name>
    <name type="synonym">Populus balsamifera subsp. trichocarpa</name>
    <dbReference type="NCBI Taxonomy" id="3694"/>
    <lineage>
        <taxon>Eukaryota</taxon>
        <taxon>Viridiplantae</taxon>
        <taxon>Streptophyta</taxon>
        <taxon>Embryophyta</taxon>
        <taxon>Tracheophyta</taxon>
        <taxon>Spermatophyta</taxon>
        <taxon>Magnoliopsida</taxon>
        <taxon>eudicotyledons</taxon>
        <taxon>Gunneridae</taxon>
        <taxon>Pentapetalae</taxon>
        <taxon>rosids</taxon>
        <taxon>fabids</taxon>
        <taxon>Malpighiales</taxon>
        <taxon>Salicaceae</taxon>
        <taxon>Saliceae</taxon>
        <taxon>Populus</taxon>
    </lineage>
</organism>